<name>A0ABW1KG55_9ACTN</name>
<feature type="compositionally biased region" description="Pro residues" evidence="6">
    <location>
        <begin position="259"/>
        <end position="273"/>
    </location>
</feature>
<dbReference type="SUPFAM" id="SSF46894">
    <property type="entry name" value="C-terminal effector domain of the bipartite response regulators"/>
    <property type="match status" value="1"/>
</dbReference>
<keyword evidence="3 5" id="KW-0238">DNA-binding</keyword>
<dbReference type="InterPro" id="IPR051677">
    <property type="entry name" value="AfsR-DnrI-RedD_regulator"/>
</dbReference>
<feature type="DNA-binding region" description="OmpR/PhoB-type" evidence="5">
    <location>
        <begin position="1"/>
        <end position="99"/>
    </location>
</feature>
<dbReference type="Gene3D" id="1.25.40.10">
    <property type="entry name" value="Tetratricopeptide repeat domain"/>
    <property type="match status" value="3"/>
</dbReference>
<dbReference type="RefSeq" id="WP_377426162.1">
    <property type="nucleotide sequence ID" value="NZ_JBHSPR010000020.1"/>
</dbReference>
<protein>
    <submittedName>
        <fullName evidence="8">BTAD domain-containing putative transcriptional regulator</fullName>
    </submittedName>
</protein>
<organism evidence="8 9">
    <name type="scientific">Plantactinospora solaniradicis</name>
    <dbReference type="NCBI Taxonomy" id="1723736"/>
    <lineage>
        <taxon>Bacteria</taxon>
        <taxon>Bacillati</taxon>
        <taxon>Actinomycetota</taxon>
        <taxon>Actinomycetes</taxon>
        <taxon>Micromonosporales</taxon>
        <taxon>Micromonosporaceae</taxon>
        <taxon>Plantactinospora</taxon>
    </lineage>
</organism>
<dbReference type="SUPFAM" id="SSF48452">
    <property type="entry name" value="TPR-like"/>
    <property type="match status" value="3"/>
</dbReference>
<evidence type="ECO:0000259" key="7">
    <source>
        <dbReference type="PROSITE" id="PS51755"/>
    </source>
</evidence>
<dbReference type="InterPro" id="IPR001867">
    <property type="entry name" value="OmpR/PhoB-type_DNA-bd"/>
</dbReference>
<dbReference type="Gene3D" id="3.40.50.300">
    <property type="entry name" value="P-loop containing nucleotide triphosphate hydrolases"/>
    <property type="match status" value="1"/>
</dbReference>
<dbReference type="PROSITE" id="PS51755">
    <property type="entry name" value="OMPR_PHOB"/>
    <property type="match status" value="1"/>
</dbReference>
<evidence type="ECO:0000256" key="5">
    <source>
        <dbReference type="PROSITE-ProRule" id="PRU01091"/>
    </source>
</evidence>
<evidence type="ECO:0000256" key="6">
    <source>
        <dbReference type="SAM" id="MobiDB-lite"/>
    </source>
</evidence>
<dbReference type="Gene3D" id="1.10.10.10">
    <property type="entry name" value="Winged helix-like DNA-binding domain superfamily/Winged helix DNA-binding domain"/>
    <property type="match status" value="1"/>
</dbReference>
<dbReference type="Pfam" id="PF00931">
    <property type="entry name" value="NB-ARC"/>
    <property type="match status" value="1"/>
</dbReference>
<dbReference type="SMART" id="SM00382">
    <property type="entry name" value="AAA"/>
    <property type="match status" value="1"/>
</dbReference>
<dbReference type="Pfam" id="PF13424">
    <property type="entry name" value="TPR_12"/>
    <property type="match status" value="2"/>
</dbReference>
<evidence type="ECO:0000256" key="1">
    <source>
        <dbReference type="ARBA" id="ARBA00005820"/>
    </source>
</evidence>
<dbReference type="SMART" id="SM00862">
    <property type="entry name" value="Trans_reg_C"/>
    <property type="match status" value="1"/>
</dbReference>
<dbReference type="PANTHER" id="PTHR35807">
    <property type="entry name" value="TRANSCRIPTIONAL REGULATOR REDD-RELATED"/>
    <property type="match status" value="1"/>
</dbReference>
<dbReference type="PRINTS" id="PR00364">
    <property type="entry name" value="DISEASERSIST"/>
</dbReference>
<reference evidence="9" key="1">
    <citation type="journal article" date="2019" name="Int. J. Syst. Evol. Microbiol.">
        <title>The Global Catalogue of Microorganisms (GCM) 10K type strain sequencing project: providing services to taxonomists for standard genome sequencing and annotation.</title>
        <authorList>
            <consortium name="The Broad Institute Genomics Platform"/>
            <consortium name="The Broad Institute Genome Sequencing Center for Infectious Disease"/>
            <person name="Wu L."/>
            <person name="Ma J."/>
        </authorList>
    </citation>
    <scope>NUCLEOTIDE SEQUENCE [LARGE SCALE GENOMIC DNA]</scope>
    <source>
        <strain evidence="9">ZS-35-S2</strain>
    </source>
</reference>
<dbReference type="SUPFAM" id="SSF52540">
    <property type="entry name" value="P-loop containing nucleoside triphosphate hydrolases"/>
    <property type="match status" value="1"/>
</dbReference>
<dbReference type="SMART" id="SM01043">
    <property type="entry name" value="BTAD"/>
    <property type="match status" value="1"/>
</dbReference>
<proteinExistence type="inferred from homology"/>
<dbReference type="Pfam" id="PF03704">
    <property type="entry name" value="BTAD"/>
    <property type="match status" value="1"/>
</dbReference>
<keyword evidence="9" id="KW-1185">Reference proteome</keyword>
<keyword evidence="2" id="KW-0805">Transcription regulation</keyword>
<dbReference type="InterPro" id="IPR036388">
    <property type="entry name" value="WH-like_DNA-bd_sf"/>
</dbReference>
<evidence type="ECO:0000313" key="8">
    <source>
        <dbReference type="EMBL" id="MFC6019834.1"/>
    </source>
</evidence>
<evidence type="ECO:0000256" key="3">
    <source>
        <dbReference type="ARBA" id="ARBA00023125"/>
    </source>
</evidence>
<dbReference type="InterPro" id="IPR003593">
    <property type="entry name" value="AAA+_ATPase"/>
</dbReference>
<evidence type="ECO:0000256" key="2">
    <source>
        <dbReference type="ARBA" id="ARBA00023015"/>
    </source>
</evidence>
<dbReference type="EMBL" id="JBHSPR010000020">
    <property type="protein sequence ID" value="MFC6019834.1"/>
    <property type="molecule type" value="Genomic_DNA"/>
</dbReference>
<dbReference type="SMART" id="SM00028">
    <property type="entry name" value="TPR"/>
    <property type="match status" value="9"/>
</dbReference>
<dbReference type="InterPro" id="IPR019734">
    <property type="entry name" value="TPR_rpt"/>
</dbReference>
<dbReference type="CDD" id="cd15831">
    <property type="entry name" value="BTAD"/>
    <property type="match status" value="1"/>
</dbReference>
<dbReference type="InterPro" id="IPR027417">
    <property type="entry name" value="P-loop_NTPase"/>
</dbReference>
<dbReference type="InterPro" id="IPR002182">
    <property type="entry name" value="NB-ARC"/>
</dbReference>
<dbReference type="PANTHER" id="PTHR35807:SF1">
    <property type="entry name" value="TRANSCRIPTIONAL REGULATOR REDD"/>
    <property type="match status" value="1"/>
</dbReference>
<feature type="region of interest" description="Disordered" evidence="6">
    <location>
        <begin position="249"/>
        <end position="273"/>
    </location>
</feature>
<feature type="domain" description="OmpR/PhoB-type" evidence="7">
    <location>
        <begin position="1"/>
        <end position="99"/>
    </location>
</feature>
<dbReference type="InterPro" id="IPR005158">
    <property type="entry name" value="BTAD"/>
</dbReference>
<comment type="similarity">
    <text evidence="1">Belongs to the AfsR/DnrI/RedD regulatory family.</text>
</comment>
<accession>A0ABW1KG55</accession>
<dbReference type="InterPro" id="IPR016032">
    <property type="entry name" value="Sig_transdc_resp-reg_C-effctor"/>
</dbReference>
<comment type="caution">
    <text evidence="8">The sequence shown here is derived from an EMBL/GenBank/DDBJ whole genome shotgun (WGS) entry which is preliminary data.</text>
</comment>
<dbReference type="Pfam" id="PF00486">
    <property type="entry name" value="Trans_reg_C"/>
    <property type="match status" value="1"/>
</dbReference>
<evidence type="ECO:0000256" key="4">
    <source>
        <dbReference type="ARBA" id="ARBA00023163"/>
    </source>
</evidence>
<dbReference type="InterPro" id="IPR011990">
    <property type="entry name" value="TPR-like_helical_dom_sf"/>
</dbReference>
<sequence length="1094" mass="117780">MEFRLLGPVEIRSASGDVIRLGRRRERLALAVLLLEPQRVVSAERLIALVWGDASPTSARTTLQSMMSRVRSALRSAVSDDPDEPVRLLARGGGYLLAAPPESVDLHRFVGLVHGARAIREPTLRSAQLAEALNLWRGPALADAADAAVRDRLCGSLEEARLAAISDRIDADFDAGRHADLVPELSRLTCEHPLRERLHSQLVTALHRCDRHADALEAYRRAHRLLVTELGVEPGPQLRAAQASVIAHSPNTDAESEQPNPPPTAPVVPAQLPPGPAGFVGRDGYIQQLDTVLAGEASATRIYVITGAAGVGKTTLAVRWARRAAARFPDGVLFVDMHGFHTGPQTTPAEALPLLLGALGVAADRVPVRIEAQTALYRSMLARRRVLVLLDNVADAHQVRPLVPGDPGCLVLVTSRDRLSGLVARDGAHRLTLDVLPPGDAVDVLAHVVGADRVGADPHAAAELAELCGRLPLALRIAGARLVDRPNLELRRQVEELATRGRMTHLRIDGDENATVCGAFDLSYQALASPVRRLFRFVSLVPAPTGLSFAAAAALAGLSAADVEPLADVLARLHLVTVAADNRLAAHDLLLEYAAALTATYERAADRDTAIDRLLAFYVHTADRAGAVLSGSPWPQLPRDPLPAGVTPIEIADEDQARQWLVAEWANLVAAVDYAATSGRDRTAWHLVDALRAFIQLQAPLTQALSIAHTGLVAAQRAGDLLGEATMRHSVGFLRLWRTAEFQAAIDEFDTGAALFQQAAWQQGQIAAMCTTGIALVQLGQLWPAIRRLEQALAVSREIGDEVGELRSLTNLAGTYEAVGALTQAAQYCERALPLLRRSGRRQGEIVALIVLAKVRRHQGRLEPALHTLLESLSICRGIGARHEEADLLTALGLVHRDAGRYDAATVAFTTSLDIAKRLSDSRHEVSAHIGLASVEIRQGHLESAAKRLDAALETVERIGYHRRRFEALQTKSELYLAFGDHRSAHEHATRALALASESGYTLAVGQAQSLLAVSSIGLDCPAQALEHCRRALATQRRAGQRLAQAGTLLTAGRAYQRLGKTPLARSRWRQAHTLFSEVGAPEHETTTALLTLG</sequence>
<dbReference type="Proteomes" id="UP001596203">
    <property type="component" value="Unassembled WGS sequence"/>
</dbReference>
<keyword evidence="4" id="KW-0804">Transcription</keyword>
<gene>
    <name evidence="8" type="ORF">ACFP2T_26970</name>
</gene>
<evidence type="ECO:0000313" key="9">
    <source>
        <dbReference type="Proteomes" id="UP001596203"/>
    </source>
</evidence>